<keyword evidence="2" id="KW-1185">Reference proteome</keyword>
<proteinExistence type="predicted"/>
<evidence type="ECO:0000313" key="1">
    <source>
        <dbReference type="EMBL" id="GIX79269.1"/>
    </source>
</evidence>
<dbReference type="Proteomes" id="UP001054945">
    <property type="component" value="Unassembled WGS sequence"/>
</dbReference>
<organism evidence="1 2">
    <name type="scientific">Caerostris extrusa</name>
    <name type="common">Bark spider</name>
    <name type="synonym">Caerostris bankana</name>
    <dbReference type="NCBI Taxonomy" id="172846"/>
    <lineage>
        <taxon>Eukaryota</taxon>
        <taxon>Metazoa</taxon>
        <taxon>Ecdysozoa</taxon>
        <taxon>Arthropoda</taxon>
        <taxon>Chelicerata</taxon>
        <taxon>Arachnida</taxon>
        <taxon>Araneae</taxon>
        <taxon>Araneomorphae</taxon>
        <taxon>Entelegynae</taxon>
        <taxon>Araneoidea</taxon>
        <taxon>Araneidae</taxon>
        <taxon>Caerostris</taxon>
    </lineage>
</organism>
<evidence type="ECO:0000313" key="2">
    <source>
        <dbReference type="Proteomes" id="UP001054945"/>
    </source>
</evidence>
<reference evidence="1 2" key="1">
    <citation type="submission" date="2021-06" db="EMBL/GenBank/DDBJ databases">
        <title>Caerostris extrusa draft genome.</title>
        <authorList>
            <person name="Kono N."/>
            <person name="Arakawa K."/>
        </authorList>
    </citation>
    <scope>NUCLEOTIDE SEQUENCE [LARGE SCALE GENOMIC DNA]</scope>
</reference>
<gene>
    <name evidence="1" type="ORF">CEXT_714241</name>
</gene>
<dbReference type="AlphaFoldDB" id="A0AAV4N3G5"/>
<accession>A0AAV4N3G5</accession>
<dbReference type="EMBL" id="BPLR01020477">
    <property type="protein sequence ID" value="GIX79269.1"/>
    <property type="molecule type" value="Genomic_DNA"/>
</dbReference>
<sequence length="113" mass="12892">MYVGKRKDPTELWSQGNQNRVLFNDPSFVFVGRSNLGGHLCLRTLEQYLPLVFQVRPRMSAHISITKSREIKRWTRGESLSGQQTFLVPCESRTKGGHCVAERQKKACVEKGV</sequence>
<protein>
    <submittedName>
        <fullName evidence="1">Uncharacterized protein</fullName>
    </submittedName>
</protein>
<comment type="caution">
    <text evidence="1">The sequence shown here is derived from an EMBL/GenBank/DDBJ whole genome shotgun (WGS) entry which is preliminary data.</text>
</comment>
<name>A0AAV4N3G5_CAEEX</name>